<protein>
    <recommendedName>
        <fullName evidence="3">F-box domain-containing protein</fullName>
    </recommendedName>
</protein>
<organism evidence="1 2">
    <name type="scientific">Arthrobotrys musiformis</name>
    <dbReference type="NCBI Taxonomy" id="47236"/>
    <lineage>
        <taxon>Eukaryota</taxon>
        <taxon>Fungi</taxon>
        <taxon>Dikarya</taxon>
        <taxon>Ascomycota</taxon>
        <taxon>Pezizomycotina</taxon>
        <taxon>Orbiliomycetes</taxon>
        <taxon>Orbiliales</taxon>
        <taxon>Orbiliaceae</taxon>
        <taxon>Arthrobotrys</taxon>
    </lineage>
</organism>
<dbReference type="Proteomes" id="UP001370758">
    <property type="component" value="Unassembled WGS sequence"/>
</dbReference>
<sequence length="458" mass="53073">MGDTTLPIPVELVLDVLQRCGRHAVYHFARTSKANYDISVHLLYRHINLVYALESEAFERHEKNGVNVYDFVQIVDLPIGYVCPEFFTEPLTEDPVSDIQKTLLKFKNVKELHILIREREYTSTCPTARILRWVLSDYVSRLSTLFLEIYCSSSREEEFEDLIKHLKASRSDSPPEHGKLKTLKTWIMHSRPRRLMGLISPLLTPLVSGLESIEVMTRCNFEIDTQMRWWIPDFNFKYLVGLESDSIKSAVIEDKNISSARATCKYIARAWPNLVELDLDLGINHYIDNYHRLSRLKHLRKLIITFPYHSWSEQVQENMAEEARYPATRLCKQIPPLEEISISYMGGDGAASQTAEFNCIRSESAPDEDGNRSEVVDVELKALWREEGDYEDIISMMKLVRGMGGVLMDDARERIERYILLDELKVDGFMWPETNLGFYTTNEPQLQEQEPEPQLDPA</sequence>
<dbReference type="AlphaFoldDB" id="A0AAV9WEG3"/>
<gene>
    <name evidence="1" type="ORF">TWF481_005271</name>
</gene>
<reference evidence="1 2" key="1">
    <citation type="submission" date="2023-08" db="EMBL/GenBank/DDBJ databases">
        <authorList>
            <person name="Palmer J.M."/>
        </authorList>
    </citation>
    <scope>NUCLEOTIDE SEQUENCE [LARGE SCALE GENOMIC DNA]</scope>
    <source>
        <strain evidence="1 2">TWF481</strain>
    </source>
</reference>
<evidence type="ECO:0000313" key="2">
    <source>
        <dbReference type="Proteomes" id="UP001370758"/>
    </source>
</evidence>
<accession>A0AAV9WEG3</accession>
<comment type="caution">
    <text evidence="1">The sequence shown here is derived from an EMBL/GenBank/DDBJ whole genome shotgun (WGS) entry which is preliminary data.</text>
</comment>
<proteinExistence type="predicted"/>
<evidence type="ECO:0000313" key="1">
    <source>
        <dbReference type="EMBL" id="KAK6506811.1"/>
    </source>
</evidence>
<evidence type="ECO:0008006" key="3">
    <source>
        <dbReference type="Google" id="ProtNLM"/>
    </source>
</evidence>
<name>A0AAV9WEG3_9PEZI</name>
<dbReference type="EMBL" id="JAVHJL010000003">
    <property type="protein sequence ID" value="KAK6506811.1"/>
    <property type="molecule type" value="Genomic_DNA"/>
</dbReference>
<keyword evidence="2" id="KW-1185">Reference proteome</keyword>